<dbReference type="RefSeq" id="WP_188216151.1">
    <property type="nucleotide sequence ID" value="NZ_BAABGH010000011.1"/>
</dbReference>
<proteinExistence type="inferred from homology"/>
<dbReference type="InterPro" id="IPR012910">
    <property type="entry name" value="Plug_dom"/>
</dbReference>
<dbReference type="SUPFAM" id="SSF56935">
    <property type="entry name" value="Porins"/>
    <property type="match status" value="1"/>
</dbReference>
<evidence type="ECO:0000256" key="9">
    <source>
        <dbReference type="RuleBase" id="RU003357"/>
    </source>
</evidence>
<dbReference type="NCBIfam" id="TIGR04056">
    <property type="entry name" value="OMP_RagA_SusC"/>
    <property type="match status" value="1"/>
</dbReference>
<evidence type="ECO:0000313" key="13">
    <source>
        <dbReference type="Proteomes" id="UP000602057"/>
    </source>
</evidence>
<organism evidence="12 13">
    <name type="scientific">Aestuariibaculum suncheonense</name>
    <dbReference type="NCBI Taxonomy" id="1028745"/>
    <lineage>
        <taxon>Bacteria</taxon>
        <taxon>Pseudomonadati</taxon>
        <taxon>Bacteroidota</taxon>
        <taxon>Flavobacteriia</taxon>
        <taxon>Flavobacteriales</taxon>
        <taxon>Flavobacteriaceae</taxon>
    </lineage>
</organism>
<evidence type="ECO:0000256" key="8">
    <source>
        <dbReference type="PROSITE-ProRule" id="PRU01360"/>
    </source>
</evidence>
<dbReference type="InterPro" id="IPR023997">
    <property type="entry name" value="TonB-dep_OMP_SusC/RagA_CS"/>
</dbReference>
<reference evidence="12" key="2">
    <citation type="submission" date="2020-09" db="EMBL/GenBank/DDBJ databases">
        <authorList>
            <person name="Wu Z."/>
        </authorList>
    </citation>
    <scope>NUCLEOTIDE SEQUENCE</scope>
    <source>
        <strain evidence="12">SC17</strain>
    </source>
</reference>
<dbReference type="GO" id="GO:0009279">
    <property type="term" value="C:cell outer membrane"/>
    <property type="evidence" value="ECO:0007669"/>
    <property type="project" value="UniProtKB-SubCell"/>
</dbReference>
<dbReference type="Gene3D" id="2.170.130.10">
    <property type="entry name" value="TonB-dependent receptor, plug domain"/>
    <property type="match status" value="1"/>
</dbReference>
<dbReference type="AlphaFoldDB" id="A0A8J6Q9G6"/>
<keyword evidence="3 8" id="KW-1134">Transmembrane beta strand</keyword>
<dbReference type="Pfam" id="PF00593">
    <property type="entry name" value="TonB_dep_Rec_b-barrel"/>
    <property type="match status" value="1"/>
</dbReference>
<sequence length="1115" mass="123474">MKINLKNLRAFNGNRYLKLMMRTLIFSWCFTVFSLVPNNSLSQNAEITIDKDKTVTLDEVFNMISDQTDYNFIYADDLFTDLSRVQLKKGKVKVGKLLEDCVTLNNLSFSVSEGNMILIKKTETPSVQNLIISGIVEDENGLPLAGVNVIEKNTTNGVYTDFDGRYSIKIPNGNVLVFSFVGMLTKEILIQDKTSIDVILQADSESLEEVVLVGYGSQKRKDLTGSVSKIDVKEITKTNPISIDNALVGQASGVHVVTASGAPGAPASIRIRGITSVFGNNEPLYVIDGLPIEIGQGQGNSFYSENFSNIQSPLTAINPQDIESIDILKDASATAIYGSRGANGVVIITTKKGSYSSVPSISLSATTSVSSFTNEYSMLNAQGFHDVVKTAFTNSGSAMPGNELLYPYGESVDTNWQNETDQAAVNTNYYLNANGGSLNGSSLYSLSAGVTDQKGAIYGTNFKRNNLRTKLETKLSNKLRVGVNFNYSDSKNKGSNTTFYYQTIKYRPDIPVFDDNGDYGHDTGGVEANPYARVRYPAYVDSKNFIVSLFGEYEIIDKLLFRSSYTYNTSNNLSFRYTPSHDVFELRNNRKGTLNQTESYFSSRVLDNTLTYSKNINKHDVNTVFGVSYTQNKSNATGIRATDFPDDEVMVTPGAASSLNLTSTGTISGLSSYFLRANYNFDDKYYLTFTGRADKSTKFGPENRWGYFPSGAIAWRISKESFLENVDFINDLKLRSSYGKTGSANFSDFQYATFFTSGSFYNNNNGVISNTIPNPNIKWETTDQLDVAIDFALWDRRINGSMGYFNKKTSDQILLRDVILETGGSSQFSNIGDFLNRGFEFQVGVDVISNDKLQWTTDLNVTTIKSKVLRLNGGYYNNLIEGESASYFSGYKVEGIFQNQEEIDALNAASPNGVYQSSRTAPGDFRYADINSDGFIGTDDSNIIGDAAPDFFGGWNNIVRFGNFEISALFNFSVGNYLYNANKRDLLVFNSYTSNYSTDIQKAWTSSNSNSEIPRLVSGDPNNNRRDSDFFIEDASFVRFKNLNITYKFNPQLLEKLFIQRASLSLSASNIFVITSYSGLDPEVNYAAANNFAQGYDSASYPPVRTFSLGLNLNL</sequence>
<dbReference type="Pfam" id="PF13715">
    <property type="entry name" value="CarbopepD_reg_2"/>
    <property type="match status" value="1"/>
</dbReference>
<evidence type="ECO:0000256" key="2">
    <source>
        <dbReference type="ARBA" id="ARBA00022448"/>
    </source>
</evidence>
<keyword evidence="6 8" id="KW-0472">Membrane</keyword>
<accession>A0A8J6Q9G6</accession>
<dbReference type="InterPro" id="IPR008969">
    <property type="entry name" value="CarboxyPept-like_regulatory"/>
</dbReference>
<keyword evidence="7 8" id="KW-0998">Cell outer membrane</keyword>
<evidence type="ECO:0000259" key="11">
    <source>
        <dbReference type="Pfam" id="PF07715"/>
    </source>
</evidence>
<feature type="domain" description="TonB-dependent receptor-like beta-barrel" evidence="10">
    <location>
        <begin position="487"/>
        <end position="1071"/>
    </location>
</feature>
<dbReference type="SUPFAM" id="SSF49464">
    <property type="entry name" value="Carboxypeptidase regulatory domain-like"/>
    <property type="match status" value="1"/>
</dbReference>
<dbReference type="Proteomes" id="UP000602057">
    <property type="component" value="Unassembled WGS sequence"/>
</dbReference>
<keyword evidence="4 8" id="KW-0812">Transmembrane</keyword>
<evidence type="ECO:0000256" key="3">
    <source>
        <dbReference type="ARBA" id="ARBA00022452"/>
    </source>
</evidence>
<dbReference type="Gene3D" id="2.40.170.20">
    <property type="entry name" value="TonB-dependent receptor, beta-barrel domain"/>
    <property type="match status" value="1"/>
</dbReference>
<dbReference type="InterPro" id="IPR039426">
    <property type="entry name" value="TonB-dep_rcpt-like"/>
</dbReference>
<keyword evidence="5 9" id="KW-0798">TonB box</keyword>
<comment type="similarity">
    <text evidence="8 9">Belongs to the TonB-dependent receptor family.</text>
</comment>
<reference evidence="12" key="1">
    <citation type="journal article" date="2013" name="Int. J. Syst. Evol. Microbiol.">
        <title>Aestuariibaculum suncheonense gen. nov., sp. nov., a marine bacterium of the family Flavobacteriaceae isolated from a tidal flat and emended descriptions of the genera Gaetbulibacter and Tamlana.</title>
        <authorList>
            <person name="Jeong S.H."/>
            <person name="Park M.S."/>
            <person name="Jin H.M."/>
            <person name="Lee K."/>
            <person name="Park W."/>
            <person name="Jeon C.O."/>
        </authorList>
    </citation>
    <scope>NUCLEOTIDE SEQUENCE</scope>
    <source>
        <strain evidence="12">SC17</strain>
    </source>
</reference>
<keyword evidence="2 8" id="KW-0813">Transport</keyword>
<dbReference type="InterPro" id="IPR000531">
    <property type="entry name" value="Beta-barrel_TonB"/>
</dbReference>
<dbReference type="PROSITE" id="PS52016">
    <property type="entry name" value="TONB_DEPENDENT_REC_3"/>
    <property type="match status" value="1"/>
</dbReference>
<comment type="caution">
    <text evidence="12">The sequence shown here is derived from an EMBL/GenBank/DDBJ whole genome shotgun (WGS) entry which is preliminary data.</text>
</comment>
<protein>
    <submittedName>
        <fullName evidence="12">TonB-dependent receptor</fullName>
    </submittedName>
</protein>
<dbReference type="InterPro" id="IPR037066">
    <property type="entry name" value="Plug_dom_sf"/>
</dbReference>
<dbReference type="EMBL" id="JACVXC010000003">
    <property type="protein sequence ID" value="MBD0835660.1"/>
    <property type="molecule type" value="Genomic_DNA"/>
</dbReference>
<dbReference type="InterPro" id="IPR023996">
    <property type="entry name" value="TonB-dep_OMP_SusC/RagA"/>
</dbReference>
<dbReference type="FunFam" id="2.170.130.10:FF:000008">
    <property type="entry name" value="SusC/RagA family TonB-linked outer membrane protein"/>
    <property type="match status" value="1"/>
</dbReference>
<dbReference type="InterPro" id="IPR036942">
    <property type="entry name" value="Beta-barrel_TonB_sf"/>
</dbReference>
<gene>
    <name evidence="12" type="ORF">ICJ84_09440</name>
</gene>
<name>A0A8J6Q9G6_9FLAO</name>
<comment type="subcellular location">
    <subcellularLocation>
        <location evidence="1 8">Cell outer membrane</location>
        <topology evidence="1 8">Multi-pass membrane protein</topology>
    </subcellularLocation>
</comment>
<evidence type="ECO:0000256" key="4">
    <source>
        <dbReference type="ARBA" id="ARBA00022692"/>
    </source>
</evidence>
<evidence type="ECO:0000259" key="10">
    <source>
        <dbReference type="Pfam" id="PF00593"/>
    </source>
</evidence>
<feature type="domain" description="TonB-dependent receptor plug" evidence="11">
    <location>
        <begin position="220"/>
        <end position="345"/>
    </location>
</feature>
<evidence type="ECO:0000256" key="5">
    <source>
        <dbReference type="ARBA" id="ARBA00023077"/>
    </source>
</evidence>
<dbReference type="Pfam" id="PF07715">
    <property type="entry name" value="Plug"/>
    <property type="match status" value="1"/>
</dbReference>
<evidence type="ECO:0000256" key="1">
    <source>
        <dbReference type="ARBA" id="ARBA00004571"/>
    </source>
</evidence>
<evidence type="ECO:0000256" key="7">
    <source>
        <dbReference type="ARBA" id="ARBA00023237"/>
    </source>
</evidence>
<keyword evidence="12" id="KW-0675">Receptor</keyword>
<evidence type="ECO:0000256" key="6">
    <source>
        <dbReference type="ARBA" id="ARBA00023136"/>
    </source>
</evidence>
<keyword evidence="13" id="KW-1185">Reference proteome</keyword>
<dbReference type="NCBIfam" id="TIGR04057">
    <property type="entry name" value="SusC_RagA_signa"/>
    <property type="match status" value="1"/>
</dbReference>
<dbReference type="Gene3D" id="2.60.40.1120">
    <property type="entry name" value="Carboxypeptidase-like, regulatory domain"/>
    <property type="match status" value="1"/>
</dbReference>
<evidence type="ECO:0000313" key="12">
    <source>
        <dbReference type="EMBL" id="MBD0835660.1"/>
    </source>
</evidence>